<evidence type="ECO:0000256" key="4">
    <source>
        <dbReference type="ARBA" id="ARBA00022525"/>
    </source>
</evidence>
<evidence type="ECO:0000313" key="7">
    <source>
        <dbReference type="EMBL" id="OWM79521.1"/>
    </source>
</evidence>
<dbReference type="InterPro" id="IPR008972">
    <property type="entry name" value="Cupredoxin"/>
</dbReference>
<gene>
    <name evidence="7" type="ORF">CDL15_Pgr022933</name>
</gene>
<evidence type="ECO:0000256" key="6">
    <source>
        <dbReference type="RuleBase" id="RU367044"/>
    </source>
</evidence>
<comment type="caution">
    <text evidence="7">The sequence shown here is derived from an EMBL/GenBank/DDBJ whole genome shotgun (WGS) entry which is preliminary data.</text>
</comment>
<dbReference type="AlphaFoldDB" id="A0A218X4V1"/>
<evidence type="ECO:0000256" key="2">
    <source>
        <dbReference type="ARBA" id="ARBA00005581"/>
    </source>
</evidence>
<keyword evidence="3 6" id="KW-0713">Self-incompatibility</keyword>
<dbReference type="PANTHER" id="PTHR31232:SF43">
    <property type="entry name" value="S-PROTEIN HOMOLOG 29-RELATED"/>
    <property type="match status" value="1"/>
</dbReference>
<keyword evidence="4 6" id="KW-0964">Secreted</keyword>
<dbReference type="EMBL" id="MTKT01002440">
    <property type="protein sequence ID" value="OWM79521.1"/>
    <property type="molecule type" value="Genomic_DNA"/>
</dbReference>
<dbReference type="GO" id="GO:0005576">
    <property type="term" value="C:extracellular region"/>
    <property type="evidence" value="ECO:0007669"/>
    <property type="project" value="UniProtKB-SubCell"/>
</dbReference>
<dbReference type="PANTHER" id="PTHR31232">
    <property type="match status" value="1"/>
</dbReference>
<name>A0A218X4V1_PUNGR</name>
<sequence length="134" mass="15126">MNLLNVKSSLLVLVLSLAVLQETSTKLTVEIFNKLPNGMPLTIHCKSKDDDLGTHVLAVGQSFSFKFRVNIFGSTLFFCGASWQGGQLVFDIYDADRDNNVRCNERCEWEATKDGIEGFMEDDPDPDLHFPWNH</sequence>
<dbReference type="Pfam" id="PF05938">
    <property type="entry name" value="Self-incomp_S1"/>
    <property type="match status" value="1"/>
</dbReference>
<accession>A0A218X4V1</accession>
<dbReference type="GO" id="GO:0060320">
    <property type="term" value="P:rejection of self pollen"/>
    <property type="evidence" value="ECO:0007669"/>
    <property type="project" value="UniProtKB-KW"/>
</dbReference>
<feature type="signal peptide" evidence="6">
    <location>
        <begin position="1"/>
        <end position="25"/>
    </location>
</feature>
<proteinExistence type="inferred from homology"/>
<organism evidence="7 8">
    <name type="scientific">Punica granatum</name>
    <name type="common">Pomegranate</name>
    <dbReference type="NCBI Taxonomy" id="22663"/>
    <lineage>
        <taxon>Eukaryota</taxon>
        <taxon>Viridiplantae</taxon>
        <taxon>Streptophyta</taxon>
        <taxon>Embryophyta</taxon>
        <taxon>Tracheophyta</taxon>
        <taxon>Spermatophyta</taxon>
        <taxon>Magnoliopsida</taxon>
        <taxon>eudicotyledons</taxon>
        <taxon>Gunneridae</taxon>
        <taxon>Pentapetalae</taxon>
        <taxon>rosids</taxon>
        <taxon>malvids</taxon>
        <taxon>Myrtales</taxon>
        <taxon>Lythraceae</taxon>
        <taxon>Punica</taxon>
    </lineage>
</organism>
<keyword evidence="5 6" id="KW-0732">Signal</keyword>
<evidence type="ECO:0000256" key="5">
    <source>
        <dbReference type="ARBA" id="ARBA00022729"/>
    </source>
</evidence>
<dbReference type="Proteomes" id="UP000197138">
    <property type="component" value="Unassembled WGS sequence"/>
</dbReference>
<comment type="subcellular location">
    <subcellularLocation>
        <location evidence="1 6">Secreted</location>
    </subcellularLocation>
</comment>
<evidence type="ECO:0000313" key="8">
    <source>
        <dbReference type="Proteomes" id="UP000197138"/>
    </source>
</evidence>
<comment type="similarity">
    <text evidence="2 6">Belongs to the plant self-incompatibility (S1) protein family.</text>
</comment>
<protein>
    <recommendedName>
        <fullName evidence="6">S-protein homolog</fullName>
    </recommendedName>
</protein>
<evidence type="ECO:0000256" key="1">
    <source>
        <dbReference type="ARBA" id="ARBA00004613"/>
    </source>
</evidence>
<evidence type="ECO:0000256" key="3">
    <source>
        <dbReference type="ARBA" id="ARBA00022471"/>
    </source>
</evidence>
<dbReference type="SUPFAM" id="SSF49503">
    <property type="entry name" value="Cupredoxins"/>
    <property type="match status" value="1"/>
</dbReference>
<dbReference type="InterPro" id="IPR010264">
    <property type="entry name" value="Self-incomp_S1"/>
</dbReference>
<reference evidence="8" key="1">
    <citation type="journal article" date="2017" name="Plant J.">
        <title>The pomegranate (Punica granatum L.) genome and the genomics of punicalagin biosynthesis.</title>
        <authorList>
            <person name="Qin G."/>
            <person name="Xu C."/>
            <person name="Ming R."/>
            <person name="Tang H."/>
            <person name="Guyot R."/>
            <person name="Kramer E.M."/>
            <person name="Hu Y."/>
            <person name="Yi X."/>
            <person name="Qi Y."/>
            <person name="Xu X."/>
            <person name="Gao Z."/>
            <person name="Pan H."/>
            <person name="Jian J."/>
            <person name="Tian Y."/>
            <person name="Yue Z."/>
            <person name="Xu Y."/>
        </authorList>
    </citation>
    <scope>NUCLEOTIDE SEQUENCE [LARGE SCALE GENOMIC DNA]</scope>
    <source>
        <strain evidence="8">cv. Dabenzi</strain>
    </source>
</reference>
<feature type="chain" id="PRO_5025099078" description="S-protein homolog" evidence="6">
    <location>
        <begin position="26"/>
        <end position="134"/>
    </location>
</feature>